<organism evidence="1">
    <name type="scientific">Mycobacterium xenopi 4042</name>
    <dbReference type="NCBI Taxonomy" id="1299334"/>
    <lineage>
        <taxon>Bacteria</taxon>
        <taxon>Bacillati</taxon>
        <taxon>Actinomycetota</taxon>
        <taxon>Actinomycetes</taxon>
        <taxon>Mycobacteriales</taxon>
        <taxon>Mycobacteriaceae</taxon>
        <taxon>Mycobacterium</taxon>
    </lineage>
</organism>
<comment type="caution">
    <text evidence="1">The sequence shown here is derived from an EMBL/GenBank/DDBJ whole genome shotgun (WGS) entry which is preliminary data.</text>
</comment>
<proteinExistence type="predicted"/>
<dbReference type="AlphaFoldDB" id="X8EWP1"/>
<dbReference type="PANTHER" id="PTHR38480">
    <property type="entry name" value="SLR0254 PROTEIN"/>
    <property type="match status" value="1"/>
</dbReference>
<reference evidence="1" key="1">
    <citation type="submission" date="2014-01" db="EMBL/GenBank/DDBJ databases">
        <authorList>
            <person name="Brown-Elliot B."/>
            <person name="Wallace R."/>
            <person name="Lenaerts A."/>
            <person name="Ordway D."/>
            <person name="DeGroote M.A."/>
            <person name="Parker T."/>
            <person name="Sizemore C."/>
            <person name="Tallon L.J."/>
            <person name="Sadzewicz L.K."/>
            <person name="Sengamalay N."/>
            <person name="Fraser C.M."/>
            <person name="Hine E."/>
            <person name="Shefchek K.A."/>
            <person name="Das S.P."/>
            <person name="Tettelin H."/>
        </authorList>
    </citation>
    <scope>NUCLEOTIDE SEQUENCE [LARGE SCALE GENOMIC DNA]</scope>
    <source>
        <strain evidence="1">4042</strain>
    </source>
</reference>
<gene>
    <name evidence="1" type="ORF">I553_3791</name>
</gene>
<accession>X8EWP1</accession>
<sequence length="85" mass="9361">MVVSERGPKLLPPPPMPPFLAGWASTLQLSGLGADQAQLARQFLSRAPQLEPRLREQMAYRIAGDVLAASRRRPRRYPAAARAGR</sequence>
<evidence type="ECO:0000313" key="1">
    <source>
        <dbReference type="EMBL" id="EUA85009.1"/>
    </source>
</evidence>
<feature type="non-terminal residue" evidence="1">
    <location>
        <position position="85"/>
    </location>
</feature>
<protein>
    <submittedName>
        <fullName evidence="1">Putative integral membrane protein</fullName>
    </submittedName>
</protein>
<name>X8EWP1_MYCXE</name>
<dbReference type="PANTHER" id="PTHR38480:SF1">
    <property type="entry name" value="SLR0254 PROTEIN"/>
    <property type="match status" value="1"/>
</dbReference>
<dbReference type="EMBL" id="JAOB01000002">
    <property type="protein sequence ID" value="EUA85009.1"/>
    <property type="molecule type" value="Genomic_DNA"/>
</dbReference>